<dbReference type="Pfam" id="PF09336">
    <property type="entry name" value="Vps4_C"/>
    <property type="match status" value="1"/>
</dbReference>
<feature type="compositionally biased region" description="Low complexity" evidence="4">
    <location>
        <begin position="245"/>
        <end position="271"/>
    </location>
</feature>
<dbReference type="Pfam" id="PF17862">
    <property type="entry name" value="AAA_lid_3"/>
    <property type="match status" value="1"/>
</dbReference>
<comment type="similarity">
    <text evidence="1">Belongs to the AAA ATPase family.</text>
</comment>
<evidence type="ECO:0000313" key="6">
    <source>
        <dbReference type="EMBL" id="KAF1984150.1"/>
    </source>
</evidence>
<dbReference type="InterPro" id="IPR027417">
    <property type="entry name" value="P-loop_NTPase"/>
</dbReference>
<dbReference type="InterPro" id="IPR003593">
    <property type="entry name" value="AAA+_ATPase"/>
</dbReference>
<evidence type="ECO:0000256" key="4">
    <source>
        <dbReference type="SAM" id="MobiDB-lite"/>
    </source>
</evidence>
<organism evidence="6 7">
    <name type="scientific">Aulographum hederae CBS 113979</name>
    <dbReference type="NCBI Taxonomy" id="1176131"/>
    <lineage>
        <taxon>Eukaryota</taxon>
        <taxon>Fungi</taxon>
        <taxon>Dikarya</taxon>
        <taxon>Ascomycota</taxon>
        <taxon>Pezizomycotina</taxon>
        <taxon>Dothideomycetes</taxon>
        <taxon>Pleosporomycetidae</taxon>
        <taxon>Aulographales</taxon>
        <taxon>Aulographaceae</taxon>
    </lineage>
</organism>
<evidence type="ECO:0000259" key="5">
    <source>
        <dbReference type="SMART" id="SM00382"/>
    </source>
</evidence>
<dbReference type="Proteomes" id="UP000800041">
    <property type="component" value="Unassembled WGS sequence"/>
</dbReference>
<feature type="compositionally biased region" description="Low complexity" evidence="4">
    <location>
        <begin position="156"/>
        <end position="170"/>
    </location>
</feature>
<feature type="domain" description="AAA+ ATPase" evidence="5">
    <location>
        <begin position="590"/>
        <end position="741"/>
    </location>
</feature>
<evidence type="ECO:0000313" key="7">
    <source>
        <dbReference type="Proteomes" id="UP000800041"/>
    </source>
</evidence>
<evidence type="ECO:0000256" key="1">
    <source>
        <dbReference type="ARBA" id="ARBA00006914"/>
    </source>
</evidence>
<dbReference type="InterPro" id="IPR003959">
    <property type="entry name" value="ATPase_AAA_core"/>
</dbReference>
<evidence type="ECO:0000256" key="3">
    <source>
        <dbReference type="ARBA" id="ARBA00022840"/>
    </source>
</evidence>
<feature type="compositionally biased region" description="Gly residues" evidence="4">
    <location>
        <begin position="130"/>
        <end position="143"/>
    </location>
</feature>
<name>A0A6G1GTN7_9PEZI</name>
<dbReference type="EMBL" id="ML977170">
    <property type="protein sequence ID" value="KAF1984150.1"/>
    <property type="molecule type" value="Genomic_DNA"/>
</dbReference>
<feature type="compositionally biased region" description="Low complexity" evidence="4">
    <location>
        <begin position="285"/>
        <end position="295"/>
    </location>
</feature>
<feature type="compositionally biased region" description="Basic and acidic residues" evidence="4">
    <location>
        <begin position="201"/>
        <end position="215"/>
    </location>
</feature>
<dbReference type="GO" id="GO:0016887">
    <property type="term" value="F:ATP hydrolysis activity"/>
    <property type="evidence" value="ECO:0007669"/>
    <property type="project" value="InterPro"/>
</dbReference>
<dbReference type="AlphaFoldDB" id="A0A6G1GTN7"/>
<dbReference type="OrthoDB" id="10251136at2759"/>
<feature type="compositionally biased region" description="Polar residues" evidence="4">
    <location>
        <begin position="453"/>
        <end position="475"/>
    </location>
</feature>
<dbReference type="GO" id="GO:0005524">
    <property type="term" value="F:ATP binding"/>
    <property type="evidence" value="ECO:0007669"/>
    <property type="project" value="UniProtKB-KW"/>
</dbReference>
<keyword evidence="2" id="KW-0547">Nucleotide-binding</keyword>
<dbReference type="InterPro" id="IPR050304">
    <property type="entry name" value="MT-severing_AAA_ATPase"/>
</dbReference>
<dbReference type="FunFam" id="3.40.50.300:FF:000093">
    <property type="entry name" value="Fidgetin-like 1"/>
    <property type="match status" value="1"/>
</dbReference>
<dbReference type="FunFam" id="1.10.8.60:FF:000022">
    <property type="entry name" value="Fidgetin like 1"/>
    <property type="match status" value="1"/>
</dbReference>
<proteinExistence type="inferred from homology"/>
<dbReference type="InterPro" id="IPR041569">
    <property type="entry name" value="AAA_lid_3"/>
</dbReference>
<evidence type="ECO:0000256" key="2">
    <source>
        <dbReference type="ARBA" id="ARBA00022741"/>
    </source>
</evidence>
<protein>
    <submittedName>
        <fullName evidence="6">AAA-domain-containing protein</fullName>
    </submittedName>
</protein>
<dbReference type="Gene3D" id="1.10.8.60">
    <property type="match status" value="1"/>
</dbReference>
<keyword evidence="3" id="KW-0067">ATP-binding</keyword>
<dbReference type="Gene3D" id="3.40.50.300">
    <property type="entry name" value="P-loop containing nucleotide triphosphate hydrolases"/>
    <property type="match status" value="1"/>
</dbReference>
<dbReference type="InterPro" id="IPR003960">
    <property type="entry name" value="ATPase_AAA_CS"/>
</dbReference>
<feature type="compositionally biased region" description="Polar residues" evidence="4">
    <location>
        <begin position="406"/>
        <end position="428"/>
    </location>
</feature>
<reference evidence="6" key="1">
    <citation type="journal article" date="2020" name="Stud. Mycol.">
        <title>101 Dothideomycetes genomes: a test case for predicting lifestyles and emergence of pathogens.</title>
        <authorList>
            <person name="Haridas S."/>
            <person name="Albert R."/>
            <person name="Binder M."/>
            <person name="Bloem J."/>
            <person name="Labutti K."/>
            <person name="Salamov A."/>
            <person name="Andreopoulos B."/>
            <person name="Baker S."/>
            <person name="Barry K."/>
            <person name="Bills G."/>
            <person name="Bluhm B."/>
            <person name="Cannon C."/>
            <person name="Castanera R."/>
            <person name="Culley D."/>
            <person name="Daum C."/>
            <person name="Ezra D."/>
            <person name="Gonzalez J."/>
            <person name="Henrissat B."/>
            <person name="Kuo A."/>
            <person name="Liang C."/>
            <person name="Lipzen A."/>
            <person name="Lutzoni F."/>
            <person name="Magnuson J."/>
            <person name="Mondo S."/>
            <person name="Nolan M."/>
            <person name="Ohm R."/>
            <person name="Pangilinan J."/>
            <person name="Park H.-J."/>
            <person name="Ramirez L."/>
            <person name="Alfaro M."/>
            <person name="Sun H."/>
            <person name="Tritt A."/>
            <person name="Yoshinaga Y."/>
            <person name="Zwiers L.-H."/>
            <person name="Turgeon B."/>
            <person name="Goodwin S."/>
            <person name="Spatafora J."/>
            <person name="Crous P."/>
            <person name="Grigoriev I."/>
        </authorList>
    </citation>
    <scope>NUCLEOTIDE SEQUENCE</scope>
    <source>
        <strain evidence="6">CBS 113979</strain>
    </source>
</reference>
<sequence>MMRANTSAALQKCYDDCYLICSTAIYFEDQGNESEAHRSWRNALDQIYHFKANRVPTNWRPQPGSEQQCHQALNDLELRAKERIDLMEALKRSREDIAEKSSSTPGVSITPPFFSNGAENPSKSKESLGGASGGASGGSGTWLGDGTIPPMTYSDLARPPALPTRPAMPMQKSSSNTLRPHSEEQSRGQDTPMLTPVVSRNSDDRGRTPSPEKKSGFMLKTLRPHAKERSSSSRSNAVYKNRPPAAAKAATQAWGSISKASAAAALASAEAGRQTPAVYSAAPESSKSTSDSRSSLGMQGARLKKSAAKPQPPSPPHIEDLNLGSDPDRVDLSPSAKAPNTDTPPATNGESRTKDDVWKRRRPPPVPPHKNYEKAAQSSSTNSNSPLRLPSTRLTYRNEYPPTPFNVKQQASIAASRPYSSNQGSSRYSPAPSHRTRTDTPQQTNLIHRKAVNGSSYRMSNQGPDASSDSGGDTPSSNNESESRRRRRKLNATEDLLIADVPSSPISEASQASVSPADREWQERVDKLMNKLPKGVDEAAAKQILNDIVIQGDEVHWSDVAGLEIAKSALKETVVYPFLRPDLFMGLREPARGMLLFGPPGTGKTMLARAVATESKSTFFAISASSLTSKYLGESEKLVKALFSIARALAPSIIFVDEIDSLLSSRGGGSEHEATRRIKTEFLIQWSDLQKAAAGRETSEREKEKGDASRVLVLAATNLPWAIDEAARRRFVRRQYIPLPEAVVRKGQLRTLMGFQQHSLTEEDLEHLVGLTEGFSGSDITALAKDAAMGPLRSLGEDLLHMSMDQIRPISVQDFEKSLESIRPSVSKQGLKEFEEWAREFGERGG</sequence>
<dbReference type="SUPFAM" id="SSF52540">
    <property type="entry name" value="P-loop containing nucleoside triphosphate hydrolases"/>
    <property type="match status" value="1"/>
</dbReference>
<dbReference type="Pfam" id="PF00004">
    <property type="entry name" value="AAA"/>
    <property type="match status" value="1"/>
</dbReference>
<feature type="compositionally biased region" description="Polar residues" evidence="4">
    <location>
        <begin position="376"/>
        <end position="386"/>
    </location>
</feature>
<feature type="region of interest" description="Disordered" evidence="4">
    <location>
        <begin position="94"/>
        <end position="488"/>
    </location>
</feature>
<gene>
    <name evidence="6" type="ORF">K402DRAFT_423221</name>
</gene>
<dbReference type="SMART" id="SM00382">
    <property type="entry name" value="AAA"/>
    <property type="match status" value="1"/>
</dbReference>
<dbReference type="PANTHER" id="PTHR23074">
    <property type="entry name" value="AAA DOMAIN-CONTAINING"/>
    <property type="match status" value="1"/>
</dbReference>
<dbReference type="CDD" id="cd19509">
    <property type="entry name" value="RecA-like_VPS4-like"/>
    <property type="match status" value="1"/>
</dbReference>
<dbReference type="PANTHER" id="PTHR23074:SF17">
    <property type="entry name" value="FIDGETIN-LIKE PROTEIN 1"/>
    <property type="match status" value="1"/>
</dbReference>
<accession>A0A6G1GTN7</accession>
<keyword evidence="7" id="KW-1185">Reference proteome</keyword>
<dbReference type="PROSITE" id="PS00674">
    <property type="entry name" value="AAA"/>
    <property type="match status" value="1"/>
</dbReference>
<dbReference type="InterPro" id="IPR015415">
    <property type="entry name" value="Spast_Vps4_C"/>
</dbReference>
<feature type="compositionally biased region" description="Polar residues" evidence="4">
    <location>
        <begin position="338"/>
        <end position="350"/>
    </location>
</feature>